<name>A0A8D8SQT7_9HEMI</name>
<reference evidence="1" key="1">
    <citation type="submission" date="2021-05" db="EMBL/GenBank/DDBJ databases">
        <authorList>
            <person name="Alioto T."/>
            <person name="Alioto T."/>
            <person name="Gomez Garrido J."/>
        </authorList>
    </citation>
    <scope>NUCLEOTIDE SEQUENCE</scope>
</reference>
<evidence type="ECO:0000313" key="1">
    <source>
        <dbReference type="EMBL" id="CAG6672976.1"/>
    </source>
</evidence>
<organism evidence="1">
    <name type="scientific">Cacopsylla melanoneura</name>
    <dbReference type="NCBI Taxonomy" id="428564"/>
    <lineage>
        <taxon>Eukaryota</taxon>
        <taxon>Metazoa</taxon>
        <taxon>Ecdysozoa</taxon>
        <taxon>Arthropoda</taxon>
        <taxon>Hexapoda</taxon>
        <taxon>Insecta</taxon>
        <taxon>Pterygota</taxon>
        <taxon>Neoptera</taxon>
        <taxon>Paraneoptera</taxon>
        <taxon>Hemiptera</taxon>
        <taxon>Sternorrhyncha</taxon>
        <taxon>Psylloidea</taxon>
        <taxon>Psyllidae</taxon>
        <taxon>Psyllinae</taxon>
        <taxon>Cacopsylla</taxon>
    </lineage>
</organism>
<dbReference type="EMBL" id="HBUF01230012">
    <property type="protein sequence ID" value="CAG6672974.1"/>
    <property type="molecule type" value="Transcribed_RNA"/>
</dbReference>
<dbReference type="AlphaFoldDB" id="A0A8D8SQT7"/>
<proteinExistence type="predicted"/>
<dbReference type="EMBL" id="HBUF01230014">
    <property type="protein sequence ID" value="CAG6672976.1"/>
    <property type="molecule type" value="Transcribed_RNA"/>
</dbReference>
<accession>A0A8D8SQT7</accession>
<dbReference type="EMBL" id="HBUF01230013">
    <property type="protein sequence ID" value="CAG6672975.1"/>
    <property type="molecule type" value="Transcribed_RNA"/>
</dbReference>
<protein>
    <submittedName>
        <fullName evidence="1">Uncharacterized protein</fullName>
    </submittedName>
</protein>
<sequence length="123" mass="13998">MSFRSSIQYLQVNRTMLNLSTLTCFSLGTTVFFSRGIFSVPLVSKSPFAYFKEETSFVSFTSSSLDSGFLRKLFFQVSYTFFTITKLKSSFQQIDNNKILSINSVDNILCLTSLVECDMFGFD</sequence>